<evidence type="ECO:0000313" key="3">
    <source>
        <dbReference type="Proteomes" id="UP001221757"/>
    </source>
</evidence>
<dbReference type="Proteomes" id="UP001221757">
    <property type="component" value="Unassembled WGS sequence"/>
</dbReference>
<dbReference type="PANTHER" id="PTHR33099:SF14">
    <property type="entry name" value="PROLYL 4-HYDROXYLASE ALPHA SUBUNIT FE(2+) 2OG DIOXYGENASE DOMAIN-CONTAINING PROTEIN"/>
    <property type="match status" value="1"/>
</dbReference>
<keyword evidence="3" id="KW-1185">Reference proteome</keyword>
<dbReference type="PANTHER" id="PTHR33099">
    <property type="entry name" value="FE2OG DIOXYGENASE DOMAIN-CONTAINING PROTEIN"/>
    <property type="match status" value="1"/>
</dbReference>
<dbReference type="InterPro" id="IPR044862">
    <property type="entry name" value="Pro_4_hyd_alph_FE2OG_OXY"/>
</dbReference>
<organism evidence="2 3">
    <name type="scientific">Mycena rosella</name>
    <name type="common">Pink bonnet</name>
    <name type="synonym">Agaricus rosellus</name>
    <dbReference type="NCBI Taxonomy" id="1033263"/>
    <lineage>
        <taxon>Eukaryota</taxon>
        <taxon>Fungi</taxon>
        <taxon>Dikarya</taxon>
        <taxon>Basidiomycota</taxon>
        <taxon>Agaricomycotina</taxon>
        <taxon>Agaricomycetes</taxon>
        <taxon>Agaricomycetidae</taxon>
        <taxon>Agaricales</taxon>
        <taxon>Marasmiineae</taxon>
        <taxon>Mycenaceae</taxon>
        <taxon>Mycena</taxon>
    </lineage>
</organism>
<reference evidence="2" key="1">
    <citation type="submission" date="2023-03" db="EMBL/GenBank/DDBJ databases">
        <title>Massive genome expansion in bonnet fungi (Mycena s.s.) driven by repeated elements and novel gene families across ecological guilds.</title>
        <authorList>
            <consortium name="Lawrence Berkeley National Laboratory"/>
            <person name="Harder C.B."/>
            <person name="Miyauchi S."/>
            <person name="Viragh M."/>
            <person name="Kuo A."/>
            <person name="Thoen E."/>
            <person name="Andreopoulos B."/>
            <person name="Lu D."/>
            <person name="Skrede I."/>
            <person name="Drula E."/>
            <person name="Henrissat B."/>
            <person name="Morin E."/>
            <person name="Kohler A."/>
            <person name="Barry K."/>
            <person name="LaButti K."/>
            <person name="Morin E."/>
            <person name="Salamov A."/>
            <person name="Lipzen A."/>
            <person name="Mereny Z."/>
            <person name="Hegedus B."/>
            <person name="Baldrian P."/>
            <person name="Stursova M."/>
            <person name="Weitz H."/>
            <person name="Taylor A."/>
            <person name="Grigoriev I.V."/>
            <person name="Nagy L.G."/>
            <person name="Martin F."/>
            <person name="Kauserud H."/>
        </authorList>
    </citation>
    <scope>NUCLEOTIDE SEQUENCE</scope>
    <source>
        <strain evidence="2">CBHHK067</strain>
    </source>
</reference>
<protein>
    <recommendedName>
        <fullName evidence="1">Prolyl 4-hydroxylase alpha subunit Fe(2+) 2OG dioxygenase domain-containing protein</fullName>
    </recommendedName>
</protein>
<feature type="domain" description="Prolyl 4-hydroxylase alpha subunit Fe(2+) 2OG dioxygenase" evidence="1">
    <location>
        <begin position="130"/>
        <end position="221"/>
    </location>
</feature>
<name>A0AAD7GA86_MYCRO</name>
<comment type="caution">
    <text evidence="2">The sequence shown here is derived from an EMBL/GenBank/DDBJ whole genome shotgun (WGS) entry which is preliminary data.</text>
</comment>
<gene>
    <name evidence="2" type="ORF">B0H17DRAFT_946090</name>
</gene>
<evidence type="ECO:0000313" key="2">
    <source>
        <dbReference type="EMBL" id="KAJ7675293.1"/>
    </source>
</evidence>
<dbReference type="AlphaFoldDB" id="A0AAD7GA86"/>
<dbReference type="Gene3D" id="2.60.120.620">
    <property type="entry name" value="q2cbj1_9rhob like domain"/>
    <property type="match status" value="1"/>
</dbReference>
<proteinExistence type="predicted"/>
<dbReference type="Pfam" id="PF13640">
    <property type="entry name" value="2OG-FeII_Oxy_3"/>
    <property type="match status" value="1"/>
</dbReference>
<accession>A0AAD7GA86</accession>
<evidence type="ECO:0000259" key="1">
    <source>
        <dbReference type="Pfam" id="PF13640"/>
    </source>
</evidence>
<sequence length="428" mass="46161">MPSVAAHLRILRESLTTHVPYTAGVHPVKAEDLAIYYATDEESNARVINLGNATEACLAELAAACEPASFGVNQKDVLDESYRKAGKMDLTRFAARLDVVASGIIDAISPDILDEEDAEGEKVLRAEMYKLNVYGPGSFFKAHKDTPRGESMIGSLVVVLPTAHKGGELTLSHGATTWTFDSAAELGTAAGPSVAYVAFYSDVTHAVKPVQEGHRVTLTYNLFLADRTGAAGRRLTPPPENAFERALSALLTDESFFPYGGLLAYGLEHQYPIPTSAKRTSLGPVLQMLKGSDARIRTISARAGLATHVKILYNNGGRYDNELLVDHVLNLENVDEQYGRSVHEELQSEGVILQHAEERDSEDGGMYYGVEEYNQESVPVHWVMQITTLNCVGSGYLAYGNESSIGHVYGNAALFVSVPAVGAGVRGA</sequence>
<dbReference type="EMBL" id="JARKIE010000150">
    <property type="protein sequence ID" value="KAJ7675293.1"/>
    <property type="molecule type" value="Genomic_DNA"/>
</dbReference>